<dbReference type="SMART" id="SM00360">
    <property type="entry name" value="RRM"/>
    <property type="match status" value="2"/>
</dbReference>
<dbReference type="OrthoDB" id="29221at2759"/>
<dbReference type="Pfam" id="PF00076">
    <property type="entry name" value="RRM_1"/>
    <property type="match status" value="1"/>
</dbReference>
<dbReference type="InterPro" id="IPR013087">
    <property type="entry name" value="Znf_C2H2_type"/>
</dbReference>
<evidence type="ECO:0000259" key="9">
    <source>
        <dbReference type="PROSITE" id="PS50174"/>
    </source>
</evidence>
<feature type="domain" description="RRM" evidence="7">
    <location>
        <begin position="167"/>
        <end position="253"/>
    </location>
</feature>
<feature type="region of interest" description="Disordered" evidence="6">
    <location>
        <begin position="629"/>
        <end position="659"/>
    </location>
</feature>
<keyword evidence="11" id="KW-1185">Reference proteome</keyword>
<feature type="region of interest" description="Disordered" evidence="6">
    <location>
        <begin position="466"/>
        <end position="504"/>
    </location>
</feature>
<organism evidence="10 11">
    <name type="scientific">Monosporascus ibericus</name>
    <dbReference type="NCBI Taxonomy" id="155417"/>
    <lineage>
        <taxon>Eukaryota</taxon>
        <taxon>Fungi</taxon>
        <taxon>Dikarya</taxon>
        <taxon>Ascomycota</taxon>
        <taxon>Pezizomycotina</taxon>
        <taxon>Sordariomycetes</taxon>
        <taxon>Xylariomycetidae</taxon>
        <taxon>Xylariales</taxon>
        <taxon>Xylariales incertae sedis</taxon>
        <taxon>Monosporascus</taxon>
    </lineage>
</organism>
<keyword evidence="4" id="KW-0479">Metal-binding</keyword>
<dbReference type="PROSITE" id="PS50157">
    <property type="entry name" value="ZINC_FINGER_C2H2_2"/>
    <property type="match status" value="1"/>
</dbReference>
<feature type="domain" description="G-patch" evidence="9">
    <location>
        <begin position="661"/>
        <end position="707"/>
    </location>
</feature>
<evidence type="ECO:0000256" key="5">
    <source>
        <dbReference type="PROSITE-ProRule" id="PRU00176"/>
    </source>
</evidence>
<dbReference type="PROSITE" id="PS50102">
    <property type="entry name" value="RRM"/>
    <property type="match status" value="2"/>
</dbReference>
<feature type="region of interest" description="Disordered" evidence="6">
    <location>
        <begin position="1"/>
        <end position="150"/>
    </location>
</feature>
<feature type="domain" description="RRM" evidence="7">
    <location>
        <begin position="301"/>
        <end position="416"/>
    </location>
</feature>
<comment type="subcellular location">
    <subcellularLocation>
        <location evidence="1">Nucleus</location>
    </subcellularLocation>
</comment>
<evidence type="ECO:0000256" key="3">
    <source>
        <dbReference type="ARBA" id="ARBA00023242"/>
    </source>
</evidence>
<name>A0A4Q4TG47_9PEZI</name>
<dbReference type="SMART" id="SM00443">
    <property type="entry name" value="G_patch"/>
    <property type="match status" value="1"/>
</dbReference>
<feature type="compositionally biased region" description="Basic and acidic residues" evidence="6">
    <location>
        <begin position="49"/>
        <end position="68"/>
    </location>
</feature>
<evidence type="ECO:0000256" key="1">
    <source>
        <dbReference type="ARBA" id="ARBA00004123"/>
    </source>
</evidence>
<dbReference type="GO" id="GO:0000398">
    <property type="term" value="P:mRNA splicing, via spliceosome"/>
    <property type="evidence" value="ECO:0007669"/>
    <property type="project" value="TreeGrafter"/>
</dbReference>
<dbReference type="InterPro" id="IPR000467">
    <property type="entry name" value="G_patch_dom"/>
</dbReference>
<keyword evidence="4" id="KW-0862">Zinc</keyword>
<evidence type="ECO:0000259" key="8">
    <source>
        <dbReference type="PROSITE" id="PS50157"/>
    </source>
</evidence>
<dbReference type="PROSITE" id="PS50174">
    <property type="entry name" value="G_PATCH"/>
    <property type="match status" value="1"/>
</dbReference>
<dbReference type="InterPro" id="IPR012677">
    <property type="entry name" value="Nucleotide-bd_a/b_plait_sf"/>
</dbReference>
<dbReference type="InterPro" id="IPR035979">
    <property type="entry name" value="RBD_domain_sf"/>
</dbReference>
<evidence type="ECO:0000313" key="10">
    <source>
        <dbReference type="EMBL" id="RYP05826.1"/>
    </source>
</evidence>
<dbReference type="Pfam" id="PF01585">
    <property type="entry name" value="G-patch"/>
    <property type="match status" value="1"/>
</dbReference>
<evidence type="ECO:0000256" key="6">
    <source>
        <dbReference type="SAM" id="MobiDB-lite"/>
    </source>
</evidence>
<protein>
    <recommendedName>
        <fullName evidence="12">G-patch domain-containing protein</fullName>
    </recommendedName>
</protein>
<reference evidence="10 11" key="1">
    <citation type="submission" date="2018-06" db="EMBL/GenBank/DDBJ databases">
        <title>Complete Genomes of Monosporascus.</title>
        <authorList>
            <person name="Robinson A.J."/>
            <person name="Natvig D.O."/>
        </authorList>
    </citation>
    <scope>NUCLEOTIDE SEQUENCE [LARGE SCALE GENOMIC DNA]</scope>
    <source>
        <strain evidence="10 11">CBS 110550</strain>
    </source>
</reference>
<feature type="compositionally biased region" description="Basic and acidic residues" evidence="6">
    <location>
        <begin position="1"/>
        <end position="17"/>
    </location>
</feature>
<dbReference type="GO" id="GO:0008270">
    <property type="term" value="F:zinc ion binding"/>
    <property type="evidence" value="ECO:0007669"/>
    <property type="project" value="UniProtKB-KW"/>
</dbReference>
<gene>
    <name evidence="10" type="ORF">DL764_003537</name>
</gene>
<proteinExistence type="predicted"/>
<feature type="region of interest" description="Disordered" evidence="6">
    <location>
        <begin position="518"/>
        <end position="556"/>
    </location>
</feature>
<evidence type="ECO:0000256" key="4">
    <source>
        <dbReference type="PROSITE-ProRule" id="PRU00042"/>
    </source>
</evidence>
<dbReference type="GO" id="GO:0005634">
    <property type="term" value="C:nucleus"/>
    <property type="evidence" value="ECO:0007669"/>
    <property type="project" value="UniProtKB-SubCell"/>
</dbReference>
<feature type="compositionally biased region" description="Basic and acidic residues" evidence="6">
    <location>
        <begin position="26"/>
        <end position="36"/>
    </location>
</feature>
<evidence type="ECO:0000256" key="2">
    <source>
        <dbReference type="ARBA" id="ARBA00022884"/>
    </source>
</evidence>
<dbReference type="GO" id="GO:0003723">
    <property type="term" value="F:RNA binding"/>
    <property type="evidence" value="ECO:0007669"/>
    <property type="project" value="UniProtKB-UniRule"/>
</dbReference>
<dbReference type="STRING" id="155417.A0A4Q4TG47"/>
<dbReference type="SUPFAM" id="SSF54928">
    <property type="entry name" value="RNA-binding domain, RBD"/>
    <property type="match status" value="2"/>
</dbReference>
<evidence type="ECO:0000259" key="7">
    <source>
        <dbReference type="PROSITE" id="PS50102"/>
    </source>
</evidence>
<dbReference type="PANTHER" id="PTHR13948">
    <property type="entry name" value="RNA-BINDING PROTEIN"/>
    <property type="match status" value="1"/>
</dbReference>
<keyword evidence="2 5" id="KW-0694">RNA-binding</keyword>
<evidence type="ECO:0008006" key="12">
    <source>
        <dbReference type="Google" id="ProtNLM"/>
    </source>
</evidence>
<comment type="caution">
    <text evidence="10">The sequence shown here is derived from an EMBL/GenBank/DDBJ whole genome shotgun (WGS) entry which is preliminary data.</text>
</comment>
<evidence type="ECO:0000313" key="11">
    <source>
        <dbReference type="Proteomes" id="UP000293360"/>
    </source>
</evidence>
<dbReference type="InterPro" id="IPR000504">
    <property type="entry name" value="RRM_dom"/>
</dbReference>
<dbReference type="CDD" id="cd00590">
    <property type="entry name" value="RRM_SF"/>
    <property type="match status" value="1"/>
</dbReference>
<dbReference type="Gene3D" id="3.30.70.330">
    <property type="match status" value="2"/>
</dbReference>
<sequence length="743" mass="83065">MYDDYDHRSRDERDYSRRRSLSSRDPQSRSRHDSSRSPRRTPPRGPRAGGEDPYRRRQSPDGRSRRENSPSSRQGYSARPMSTGGERSGRERDYYYADGARDDSRYRQRDSPGRGRDRRYRDYDDPRDRYNRSPRHGHSADVSPYDSGDDGYYRDCGHRAGPGRPYHTIKLADIPETMSTQEIDQSLRDKGAAALIEVRIKSDDRNGSRRCYAFAEFQSDDDAIDFVERHYPTIDFSGPNGTSIKVYIEYSRERRPAPNPDDWICAMCHFQNFSRRATSETTTDMRLDGKSDECPQQAPSQFLVIRDLPSSANETTLSNAIKSLYITKGEEPRQPSGPAPKLKSTAPVGNTSGLGAKPGSLVRVILIRDRVTEISCNYGFAEFSTLDDARGAMAKYNATPQFTIGSRPVTIAYIHSGVFIPHLYPVQEHDSKFSFSATHNPSLRLAYWNPSVFASEFTVFNESLYEDKSREPTESQRDADQSSGKETKKRKADKDLTTPSGKKVIAMAPQLQRWANKHAELHSSQEAKKAEASSSDKTPATGPNAVGPTQVNAPAPTPAPCVSYADLDKMCCLLCRRKFSNEPSLRRHEQISDMHKTNLENKELIGKATRDLKALGKEPISNYRDRAKERRMVHNQPTKPKPQLPKKNNSLAADTTPAKPAISKGAGLLAKMGWSTGEGLGAEGSGRTNIIETMAYNPGVGLGAEGSKLGDAVEQAARATKNDYSDFVAKAKDKARERYERMG</sequence>
<feature type="region of interest" description="Disordered" evidence="6">
    <location>
        <begin position="328"/>
        <end position="351"/>
    </location>
</feature>
<dbReference type="EMBL" id="QJNU01000154">
    <property type="protein sequence ID" value="RYP05826.1"/>
    <property type="molecule type" value="Genomic_DNA"/>
</dbReference>
<dbReference type="Proteomes" id="UP000293360">
    <property type="component" value="Unassembled WGS sequence"/>
</dbReference>
<keyword evidence="3" id="KW-0539">Nucleus</keyword>
<accession>A0A4Q4TG47</accession>
<dbReference type="PANTHER" id="PTHR13948:SF3">
    <property type="entry name" value="FI21118P1"/>
    <property type="match status" value="1"/>
</dbReference>
<feature type="compositionally biased region" description="Basic and acidic residues" evidence="6">
    <location>
        <begin position="87"/>
        <end position="131"/>
    </location>
</feature>
<dbReference type="AlphaFoldDB" id="A0A4Q4TG47"/>
<keyword evidence="4" id="KW-0863">Zinc-finger</keyword>
<feature type="compositionally biased region" description="Basic and acidic residues" evidence="6">
    <location>
        <begin position="466"/>
        <end position="496"/>
    </location>
</feature>
<feature type="compositionally biased region" description="Basic and acidic residues" evidence="6">
    <location>
        <begin position="518"/>
        <end position="531"/>
    </location>
</feature>
<feature type="domain" description="C2H2-type" evidence="8">
    <location>
        <begin position="570"/>
        <end position="600"/>
    </location>
</feature>